<dbReference type="Pfam" id="PF02311">
    <property type="entry name" value="AraC_binding"/>
    <property type="match status" value="1"/>
</dbReference>
<dbReference type="AlphaFoldDB" id="A0A3E3I6X0"/>
<dbReference type="PANTHER" id="PTHR43280">
    <property type="entry name" value="ARAC-FAMILY TRANSCRIPTIONAL REGULATOR"/>
    <property type="match status" value="1"/>
</dbReference>
<evidence type="ECO:0000256" key="3">
    <source>
        <dbReference type="ARBA" id="ARBA00023163"/>
    </source>
</evidence>
<evidence type="ECO:0000256" key="1">
    <source>
        <dbReference type="ARBA" id="ARBA00023015"/>
    </source>
</evidence>
<gene>
    <name evidence="5" type="ORF">DXC51_09490</name>
</gene>
<comment type="caution">
    <text evidence="5">The sequence shown here is derived from an EMBL/GenBank/DDBJ whole genome shotgun (WGS) entry which is preliminary data.</text>
</comment>
<sequence length="344" mass="39840">MFLIFVFMFPFVFSFRRAEGYGGRGWNRISEGQVFMKNELTQVNELRHITDEKNNIRETIRLLTESQTRIALRLYYSGSESCAPGHFFGPAVRTHYLIHFIRSGKGRYMRGNSEYALKKGDAFLILPGETTKYMADEEEPWEYTWIAFDGPDAGTLLRHCGFTDSQVVYRAPDEESAQRLLTQTIVFEDSFHENSQNLLKILGNFYLLFSCMYQEQLPAHLLPESGNASQTGTLQEIYFRQAVEYLEHNFSYPVKIEQLARQVGVSRTYLYKIFISHSGKSVQQYLLDLRLEAAMDMLKKTRRDITEIAYSCGFTDSPSFCRQFKKTTGRTPLQYRRLAGNYGG</sequence>
<dbReference type="InterPro" id="IPR003313">
    <property type="entry name" value="AraC-bd"/>
</dbReference>
<organism evidence="5 6">
    <name type="scientific">Eisenbergiella massiliensis</name>
    <dbReference type="NCBI Taxonomy" id="1720294"/>
    <lineage>
        <taxon>Bacteria</taxon>
        <taxon>Bacillati</taxon>
        <taxon>Bacillota</taxon>
        <taxon>Clostridia</taxon>
        <taxon>Lachnospirales</taxon>
        <taxon>Lachnospiraceae</taxon>
        <taxon>Eisenbergiella</taxon>
    </lineage>
</organism>
<dbReference type="GO" id="GO:0003700">
    <property type="term" value="F:DNA-binding transcription factor activity"/>
    <property type="evidence" value="ECO:0007669"/>
    <property type="project" value="InterPro"/>
</dbReference>
<evidence type="ECO:0000313" key="5">
    <source>
        <dbReference type="EMBL" id="RGE61772.1"/>
    </source>
</evidence>
<dbReference type="PROSITE" id="PS00041">
    <property type="entry name" value="HTH_ARAC_FAMILY_1"/>
    <property type="match status" value="1"/>
</dbReference>
<keyword evidence="2" id="KW-0238">DNA-binding</keyword>
<accession>A0A3E3I6X0</accession>
<dbReference type="GO" id="GO:0043565">
    <property type="term" value="F:sequence-specific DNA binding"/>
    <property type="evidence" value="ECO:0007669"/>
    <property type="project" value="InterPro"/>
</dbReference>
<dbReference type="Pfam" id="PF12833">
    <property type="entry name" value="HTH_18"/>
    <property type="match status" value="1"/>
</dbReference>
<reference evidence="5" key="1">
    <citation type="submission" date="2018-08" db="EMBL/GenBank/DDBJ databases">
        <title>A genome reference for cultivated species of the human gut microbiota.</title>
        <authorList>
            <person name="Zou Y."/>
            <person name="Xue W."/>
            <person name="Luo G."/>
        </authorList>
    </citation>
    <scope>NUCLEOTIDE SEQUENCE [LARGE SCALE GENOMIC DNA]</scope>
    <source>
        <strain evidence="5">TF05-5AC</strain>
    </source>
</reference>
<protein>
    <submittedName>
        <fullName evidence="5">AraC family transcriptional regulator</fullName>
    </submittedName>
</protein>
<dbReference type="InterPro" id="IPR020449">
    <property type="entry name" value="Tscrpt_reg_AraC-type_HTH"/>
</dbReference>
<evidence type="ECO:0000256" key="2">
    <source>
        <dbReference type="ARBA" id="ARBA00023125"/>
    </source>
</evidence>
<dbReference type="PRINTS" id="PR00032">
    <property type="entry name" value="HTHARAC"/>
</dbReference>
<dbReference type="InterPro" id="IPR037923">
    <property type="entry name" value="HTH-like"/>
</dbReference>
<dbReference type="SUPFAM" id="SSF51215">
    <property type="entry name" value="Regulatory protein AraC"/>
    <property type="match status" value="1"/>
</dbReference>
<name>A0A3E3I6X0_9FIRM</name>
<keyword evidence="3" id="KW-0804">Transcription</keyword>
<keyword evidence="6" id="KW-1185">Reference proteome</keyword>
<evidence type="ECO:0000313" key="6">
    <source>
        <dbReference type="Proteomes" id="UP000260812"/>
    </source>
</evidence>
<dbReference type="InterPro" id="IPR018060">
    <property type="entry name" value="HTH_AraC"/>
</dbReference>
<dbReference type="SMART" id="SM00342">
    <property type="entry name" value="HTH_ARAC"/>
    <property type="match status" value="1"/>
</dbReference>
<keyword evidence="1" id="KW-0805">Transcription regulation</keyword>
<dbReference type="Proteomes" id="UP000260812">
    <property type="component" value="Unassembled WGS sequence"/>
</dbReference>
<proteinExistence type="predicted"/>
<dbReference type="EMBL" id="QVLV01000005">
    <property type="protein sequence ID" value="RGE61772.1"/>
    <property type="molecule type" value="Genomic_DNA"/>
</dbReference>
<feature type="domain" description="HTH araC/xylS-type" evidence="4">
    <location>
        <begin position="240"/>
        <end position="338"/>
    </location>
</feature>
<dbReference type="PROSITE" id="PS01124">
    <property type="entry name" value="HTH_ARAC_FAMILY_2"/>
    <property type="match status" value="1"/>
</dbReference>
<dbReference type="SUPFAM" id="SSF46689">
    <property type="entry name" value="Homeodomain-like"/>
    <property type="match status" value="2"/>
</dbReference>
<dbReference type="Gene3D" id="2.60.120.280">
    <property type="entry name" value="Regulatory protein AraC"/>
    <property type="match status" value="1"/>
</dbReference>
<dbReference type="PANTHER" id="PTHR43280:SF2">
    <property type="entry name" value="HTH-TYPE TRANSCRIPTIONAL REGULATOR EXSA"/>
    <property type="match status" value="1"/>
</dbReference>
<dbReference type="Gene3D" id="1.10.10.60">
    <property type="entry name" value="Homeodomain-like"/>
    <property type="match status" value="1"/>
</dbReference>
<evidence type="ECO:0000259" key="4">
    <source>
        <dbReference type="PROSITE" id="PS01124"/>
    </source>
</evidence>
<dbReference type="InterPro" id="IPR018062">
    <property type="entry name" value="HTH_AraC-typ_CS"/>
</dbReference>
<dbReference type="InterPro" id="IPR009057">
    <property type="entry name" value="Homeodomain-like_sf"/>
</dbReference>
<dbReference type="CDD" id="cd06986">
    <property type="entry name" value="cupin_MmsR-like_N"/>
    <property type="match status" value="1"/>
</dbReference>